<feature type="region of interest" description="Disordered" evidence="6">
    <location>
        <begin position="492"/>
        <end position="519"/>
    </location>
</feature>
<feature type="domain" description="Exostosin GT47" evidence="8">
    <location>
        <begin position="87"/>
        <end position="430"/>
    </location>
</feature>
<evidence type="ECO:0000256" key="5">
    <source>
        <dbReference type="ARBA" id="ARBA00023034"/>
    </source>
</evidence>
<evidence type="ECO:0000313" key="9">
    <source>
        <dbReference type="EMBL" id="WVZ55443.1"/>
    </source>
</evidence>
<evidence type="ECO:0000256" key="1">
    <source>
        <dbReference type="ARBA" id="ARBA00004323"/>
    </source>
</evidence>
<keyword evidence="7" id="KW-1133">Transmembrane helix</keyword>
<proteinExistence type="inferred from homology"/>
<feature type="transmembrane region" description="Helical" evidence="7">
    <location>
        <begin position="49"/>
        <end position="68"/>
    </location>
</feature>
<organism evidence="9 10">
    <name type="scientific">Paspalum notatum var. saurae</name>
    <dbReference type="NCBI Taxonomy" id="547442"/>
    <lineage>
        <taxon>Eukaryota</taxon>
        <taxon>Viridiplantae</taxon>
        <taxon>Streptophyta</taxon>
        <taxon>Embryophyta</taxon>
        <taxon>Tracheophyta</taxon>
        <taxon>Spermatophyta</taxon>
        <taxon>Magnoliopsida</taxon>
        <taxon>Liliopsida</taxon>
        <taxon>Poales</taxon>
        <taxon>Poaceae</taxon>
        <taxon>PACMAD clade</taxon>
        <taxon>Panicoideae</taxon>
        <taxon>Andropogonodae</taxon>
        <taxon>Paspaleae</taxon>
        <taxon>Paspalinae</taxon>
        <taxon>Paspalum</taxon>
    </lineage>
</organism>
<dbReference type="GO" id="GO:0000139">
    <property type="term" value="C:Golgi membrane"/>
    <property type="evidence" value="ECO:0007669"/>
    <property type="project" value="UniProtKB-SubCell"/>
</dbReference>
<dbReference type="InterPro" id="IPR004263">
    <property type="entry name" value="Exostosin"/>
</dbReference>
<dbReference type="Proteomes" id="UP001341281">
    <property type="component" value="Chromosome 02"/>
</dbReference>
<comment type="subcellular location">
    <subcellularLocation>
        <location evidence="1">Golgi apparatus membrane</location>
        <topology evidence="1">Single-pass type II membrane protein</topology>
    </subcellularLocation>
</comment>
<evidence type="ECO:0000256" key="2">
    <source>
        <dbReference type="ARBA" id="ARBA00010271"/>
    </source>
</evidence>
<dbReference type="InterPro" id="IPR040911">
    <property type="entry name" value="Exostosin_GT47"/>
</dbReference>
<reference evidence="9 10" key="1">
    <citation type="submission" date="2024-02" db="EMBL/GenBank/DDBJ databases">
        <title>High-quality chromosome-scale genome assembly of Pensacola bahiagrass (Paspalum notatum Flugge var. saurae).</title>
        <authorList>
            <person name="Vega J.M."/>
            <person name="Podio M."/>
            <person name="Orjuela J."/>
            <person name="Siena L.A."/>
            <person name="Pessino S.C."/>
            <person name="Combes M.C."/>
            <person name="Mariac C."/>
            <person name="Albertini E."/>
            <person name="Pupilli F."/>
            <person name="Ortiz J.P.A."/>
            <person name="Leblanc O."/>
        </authorList>
    </citation>
    <scope>NUCLEOTIDE SEQUENCE [LARGE SCALE GENOMIC DNA]</scope>
    <source>
        <strain evidence="9">R1</strain>
        <tissue evidence="9">Leaf</tissue>
    </source>
</reference>
<evidence type="ECO:0000313" key="10">
    <source>
        <dbReference type="Proteomes" id="UP001341281"/>
    </source>
</evidence>
<feature type="compositionally biased region" description="Polar residues" evidence="6">
    <location>
        <begin position="1009"/>
        <end position="1021"/>
    </location>
</feature>
<keyword evidence="3" id="KW-0328">Glycosyltransferase</keyword>
<accession>A0AAQ3SM35</accession>
<dbReference type="PANTHER" id="PTHR11062">
    <property type="entry name" value="EXOSTOSIN HEPARAN SULFATE GLYCOSYLTRANSFERASE -RELATED"/>
    <property type="match status" value="1"/>
</dbReference>
<comment type="similarity">
    <text evidence="2">Belongs to the glycosyltransferase 47 family.</text>
</comment>
<evidence type="ECO:0000256" key="7">
    <source>
        <dbReference type="SAM" id="Phobius"/>
    </source>
</evidence>
<name>A0AAQ3SM35_PASNO</name>
<dbReference type="PANTHER" id="PTHR11062:SF371">
    <property type="entry name" value="EXOSTOSIN GT47 DOMAIN-CONTAINING PROTEIN"/>
    <property type="match status" value="1"/>
</dbReference>
<keyword evidence="5" id="KW-0333">Golgi apparatus</keyword>
<feature type="domain" description="Exostosin GT47" evidence="8">
    <location>
        <begin position="604"/>
        <end position="942"/>
    </location>
</feature>
<dbReference type="Pfam" id="PF03016">
    <property type="entry name" value="Exostosin_GT47"/>
    <property type="match status" value="2"/>
</dbReference>
<evidence type="ECO:0000259" key="8">
    <source>
        <dbReference type="Pfam" id="PF03016"/>
    </source>
</evidence>
<evidence type="ECO:0000256" key="6">
    <source>
        <dbReference type="SAM" id="MobiDB-lite"/>
    </source>
</evidence>
<evidence type="ECO:0000256" key="3">
    <source>
        <dbReference type="ARBA" id="ARBA00022676"/>
    </source>
</evidence>
<dbReference type="GO" id="GO:0016757">
    <property type="term" value="F:glycosyltransferase activity"/>
    <property type="evidence" value="ECO:0007669"/>
    <property type="project" value="UniProtKB-KW"/>
</dbReference>
<dbReference type="AlphaFoldDB" id="A0AAQ3SM35"/>
<evidence type="ECO:0000256" key="4">
    <source>
        <dbReference type="ARBA" id="ARBA00022968"/>
    </source>
</evidence>
<sequence>MFTSSDAASSLLIPQLIRPARKRGGGARSRRAVEAKGMEKAAANALPPLRFLAVLAVTAWTFFLYFHFSVISGTVEVNRGDDSGDPCRGRYIYMHDLPPRFNADIIRDCRKTEDHWGDMCAFLSNAGLGRPLADRTEGVITGEAGWHDTHQFALDAIFHNRMKQYECLTKHSAVASAVFVPFYAGFDFVRYHWGYDNATRDAASADLTRWLMARPEWRRMGGRDHFLVAGRTGWDFRRSNNVDPDWGNDLLVMPAGRNMSVLVLESAMLHGSDYPVPYPTYFHPRSDADVLRWQDRVRGQARTQFMAFVGAPRPDVPMNIRVRDHVIAQCKASGACTMLGCARATGSTQCHPPVNIMRLFQKTTFCLQPAGDTCTRRSAFDSIVAGCIPVFFHPGSAYKQYRWHLPGDHLKYSVYIPDADVRQRNVSIEAVLRAIPPATVRRMREEVISLIPRVLYADPRSKLETLRDAVDVAVEGVLDTVARIRNGEYVDSGSPVTEDPPNLFESTESRFRPRQPRTGGKRWVPPPRLLFFAAMSWLAVVYFHVAVFRGPPVSTPRDGGDGPQRFILRQEEHLMKTPPATVSSSALPAAVLEERRGRRHDGACEGRYVYIHDLPPRFNADILRNCRHWYPWINMCVYLENGGLGEPVDNADGVFADQGWYATDHFGLDVIFHRRMLQYDCLTDDSSRAAAIFVPFYAGFDVVQHLWGVNSTAREKDALPLDLVDWLTRRPEWRAMDGRDHFFLSGRTAYDHQRHTDSDSEWGNKLLHLPAVQNMTVLFVEKLPWTSFDFAIPYPTYFHPSSDAQVVEWQRRMRATKRQWLFSFAGGGRSDPYSIRHQLIRQCGASSFCKLVRCRKNERNCLVPSTFMRVFQGTRFCLQPTGDTMTRRSAFDAIMAGCVPVFFHPDSAYTQYRWHLPEAHDTYSVLIPEADVRAGNVSIEETLRRIPHDVAERMTETVIGLIPRLVYADPRSKLETLRDAVDVTVEAIVARVNKLREEMGGGTGHPLLENQSGDDGGVHQS</sequence>
<gene>
    <name evidence="9" type="ORF">U9M48_006103</name>
</gene>
<keyword evidence="10" id="KW-1185">Reference proteome</keyword>
<protein>
    <recommendedName>
        <fullName evidence="8">Exostosin GT47 domain-containing protein</fullName>
    </recommendedName>
</protein>
<feature type="region of interest" description="Disordered" evidence="6">
    <location>
        <begin position="999"/>
        <end position="1021"/>
    </location>
</feature>
<keyword evidence="3" id="KW-0808">Transferase</keyword>
<keyword evidence="4" id="KW-0735">Signal-anchor</keyword>
<keyword evidence="7" id="KW-0812">Transmembrane</keyword>
<dbReference type="EMBL" id="CP144746">
    <property type="protein sequence ID" value="WVZ55443.1"/>
    <property type="molecule type" value="Genomic_DNA"/>
</dbReference>
<keyword evidence="7" id="KW-0472">Membrane</keyword>